<comment type="caution">
    <text evidence="7">Lacks conserved residue(s) required for the propagation of feature annotation.</text>
</comment>
<dbReference type="EMBL" id="BHVZ01000009">
    <property type="protein sequence ID" value="GCB30063.1"/>
    <property type="molecule type" value="Genomic_DNA"/>
</dbReference>
<feature type="binding site" evidence="7">
    <location>
        <position position="179"/>
    </location>
    <ligand>
        <name>3-phosphoshikimate</name>
        <dbReference type="ChEBI" id="CHEBI:145989"/>
    </ligand>
</feature>
<dbReference type="GO" id="GO:0003866">
    <property type="term" value="F:3-phosphoshikimate 1-carboxyvinyltransferase activity"/>
    <property type="evidence" value="ECO:0007669"/>
    <property type="project" value="UniProtKB-UniRule"/>
</dbReference>
<evidence type="ECO:0000256" key="3">
    <source>
        <dbReference type="ARBA" id="ARBA00022605"/>
    </source>
</evidence>
<feature type="binding site" evidence="7">
    <location>
        <position position="352"/>
    </location>
    <ligand>
        <name>phosphoenolpyruvate</name>
        <dbReference type="ChEBI" id="CHEBI:58702"/>
    </ligand>
</feature>
<dbReference type="HAMAP" id="MF_00210">
    <property type="entry name" value="EPSP_synth"/>
    <property type="match status" value="1"/>
</dbReference>
<comment type="function">
    <text evidence="7">Catalyzes the transfer of the enolpyruvyl moiety of phosphoenolpyruvate (PEP) to the 5-hydroxyl of shikimate-3-phosphate (S3P) to produce enolpyruvyl shikimate-3-phosphate and inorganic phosphate.</text>
</comment>
<organism evidence="9 10">
    <name type="scientific">Anaerotignum faecicola</name>
    <dbReference type="NCBI Taxonomy" id="2358141"/>
    <lineage>
        <taxon>Bacteria</taxon>
        <taxon>Bacillati</taxon>
        <taxon>Bacillota</taxon>
        <taxon>Clostridia</taxon>
        <taxon>Lachnospirales</taxon>
        <taxon>Anaerotignaceae</taxon>
        <taxon>Anaerotignum</taxon>
    </lineage>
</organism>
<comment type="pathway">
    <text evidence="1 7">Metabolic intermediate biosynthesis; chorismate biosynthesis; chorismate from D-erythrose 4-phosphate and phosphoenolpyruvate: step 6/7.</text>
</comment>
<comment type="similarity">
    <text evidence="2 7">Belongs to the EPSP synthase family.</text>
</comment>
<dbReference type="SUPFAM" id="SSF55205">
    <property type="entry name" value="EPT/RTPC-like"/>
    <property type="match status" value="1"/>
</dbReference>
<feature type="binding site" evidence="7">
    <location>
        <position position="422"/>
    </location>
    <ligand>
        <name>phosphoenolpyruvate</name>
        <dbReference type="ChEBI" id="CHEBI:58702"/>
    </ligand>
</feature>
<dbReference type="InterPro" id="IPR023193">
    <property type="entry name" value="EPSP_synthase_CS"/>
</dbReference>
<dbReference type="Proteomes" id="UP000287361">
    <property type="component" value="Unassembled WGS sequence"/>
</dbReference>
<dbReference type="PIRSF" id="PIRSF000505">
    <property type="entry name" value="EPSPS"/>
    <property type="match status" value="1"/>
</dbReference>
<comment type="catalytic activity">
    <reaction evidence="6">
        <text>3-phosphoshikimate + phosphoenolpyruvate = 5-O-(1-carboxyvinyl)-3-phosphoshikimate + phosphate</text>
        <dbReference type="Rhea" id="RHEA:21256"/>
        <dbReference type="ChEBI" id="CHEBI:43474"/>
        <dbReference type="ChEBI" id="CHEBI:57701"/>
        <dbReference type="ChEBI" id="CHEBI:58702"/>
        <dbReference type="ChEBI" id="CHEBI:145989"/>
        <dbReference type="EC" id="2.5.1.19"/>
    </reaction>
    <physiologicalReaction direction="left-to-right" evidence="6">
        <dbReference type="Rhea" id="RHEA:21257"/>
    </physiologicalReaction>
</comment>
<feature type="binding site" evidence="7">
    <location>
        <position position="348"/>
    </location>
    <ligand>
        <name>3-phosphoshikimate</name>
        <dbReference type="ChEBI" id="CHEBI:145989"/>
    </ligand>
</feature>
<dbReference type="PANTHER" id="PTHR21090">
    <property type="entry name" value="AROM/DEHYDROQUINATE SYNTHASE"/>
    <property type="match status" value="1"/>
</dbReference>
<feature type="active site" description="Proton acceptor" evidence="7">
    <location>
        <position position="321"/>
    </location>
</feature>
<accession>A0A401LEW6</accession>
<dbReference type="InterPro" id="IPR006264">
    <property type="entry name" value="EPSP_synthase"/>
</dbReference>
<dbReference type="InterPro" id="IPR036968">
    <property type="entry name" value="Enolpyruvate_Tfrase_sf"/>
</dbReference>
<keyword evidence="5 7" id="KW-0057">Aromatic amino acid biosynthesis</keyword>
<dbReference type="UniPathway" id="UPA00053">
    <property type="reaction ID" value="UER00089"/>
</dbReference>
<dbReference type="NCBIfam" id="TIGR01356">
    <property type="entry name" value="aroA"/>
    <property type="match status" value="1"/>
</dbReference>
<evidence type="ECO:0000256" key="7">
    <source>
        <dbReference type="HAMAP-Rule" id="MF_00210"/>
    </source>
</evidence>
<dbReference type="InterPro" id="IPR001986">
    <property type="entry name" value="Enolpyruvate_Tfrase_dom"/>
</dbReference>
<keyword evidence="4 7" id="KW-0808">Transferase</keyword>
<sequence>MNIKIEKTPLKQGQVRIISSKSDGHRSLIAAALAEEESVLFVDGWSEDMEATARCLQSLGAEIEREPSGIYVMPIGCPLPCPVDRIGQANGQGIGQADGQLCTLDCGESGSTLRFLLPIAGALGKHCRFEGKGRLPERPIGVLLDEMARHGCKADGDHLPVTLEGKLTAGVYTLPGNVSSQFITGLLFALPLLEGESEIRLTTKIESKGYIDMTLKTLKTFGITVTEAESGWSIPGGQKYHGPRMRYAEGDWSNAAFWLVAGAIGGSIGCQGLDMESPQGDRAIAALLEEFGAETKVALNQITATHKEMKGIRIDASQIPDLVPILCVAAAAAEGKTEIYNAGRLRMKESDRLAVMAECMQKIGVEVEERPDSIIITGGCNPPEGEIVIDSHNDHRIVMAMAIAAVSLGVELTILGAEAVNKSYPSFFIELAKLGGVTNVL</sequence>
<evidence type="ECO:0000256" key="2">
    <source>
        <dbReference type="ARBA" id="ARBA00009948"/>
    </source>
</evidence>
<dbReference type="OrthoDB" id="9809920at2"/>
<comment type="subunit">
    <text evidence="7">Monomer.</text>
</comment>
<evidence type="ECO:0000256" key="6">
    <source>
        <dbReference type="ARBA" id="ARBA00044633"/>
    </source>
</evidence>
<dbReference type="PROSITE" id="PS00885">
    <property type="entry name" value="EPSP_SYNTHASE_2"/>
    <property type="match status" value="1"/>
</dbReference>
<feature type="binding site" evidence="7">
    <location>
        <position position="21"/>
    </location>
    <ligand>
        <name>phosphoenolpyruvate</name>
        <dbReference type="ChEBI" id="CHEBI:58702"/>
    </ligand>
</feature>
<evidence type="ECO:0000313" key="10">
    <source>
        <dbReference type="Proteomes" id="UP000287361"/>
    </source>
</evidence>
<dbReference type="GO" id="GO:0008652">
    <property type="term" value="P:amino acid biosynthetic process"/>
    <property type="evidence" value="ECO:0007669"/>
    <property type="project" value="UniProtKB-KW"/>
</dbReference>
<keyword evidence="3 7" id="KW-0028">Amino-acid biosynthesis</keyword>
<evidence type="ECO:0000313" key="9">
    <source>
        <dbReference type="EMBL" id="GCB30063.1"/>
    </source>
</evidence>
<dbReference type="EC" id="2.5.1.19" evidence="7"/>
<dbReference type="Pfam" id="PF00275">
    <property type="entry name" value="EPSP_synthase"/>
    <property type="match status" value="1"/>
</dbReference>
<feature type="binding site" evidence="7">
    <location>
        <position position="396"/>
    </location>
    <ligand>
        <name>phosphoenolpyruvate</name>
        <dbReference type="ChEBI" id="CHEBI:58702"/>
    </ligand>
</feature>
<feature type="binding site" evidence="7">
    <location>
        <position position="181"/>
    </location>
    <ligand>
        <name>3-phosphoshikimate</name>
        <dbReference type="ChEBI" id="CHEBI:145989"/>
    </ligand>
</feature>
<dbReference type="GO" id="GO:0009073">
    <property type="term" value="P:aromatic amino acid family biosynthetic process"/>
    <property type="evidence" value="ECO:0007669"/>
    <property type="project" value="UniProtKB-KW"/>
</dbReference>
<feature type="binding site" evidence="7">
    <location>
        <position position="180"/>
    </location>
    <ligand>
        <name>3-phosphoshikimate</name>
        <dbReference type="ChEBI" id="CHEBI:145989"/>
    </ligand>
</feature>
<comment type="subcellular location">
    <subcellularLocation>
        <location evidence="7">Cytoplasm</location>
    </subcellularLocation>
</comment>
<feature type="domain" description="Enolpyruvate transferase" evidence="8">
    <location>
        <begin position="12"/>
        <end position="429"/>
    </location>
</feature>
<evidence type="ECO:0000259" key="8">
    <source>
        <dbReference type="Pfam" id="PF00275"/>
    </source>
</evidence>
<feature type="binding site" evidence="7">
    <location>
        <position position="110"/>
    </location>
    <ligand>
        <name>phosphoenolpyruvate</name>
        <dbReference type="ChEBI" id="CHEBI:58702"/>
    </ligand>
</feature>
<dbReference type="InterPro" id="IPR013792">
    <property type="entry name" value="RNA3'P_cycl/enolpyr_Trfase_a/b"/>
</dbReference>
<dbReference type="PANTHER" id="PTHR21090:SF5">
    <property type="entry name" value="PENTAFUNCTIONAL AROM POLYPEPTIDE"/>
    <property type="match status" value="1"/>
</dbReference>
<proteinExistence type="inferred from homology"/>
<evidence type="ECO:0000256" key="4">
    <source>
        <dbReference type="ARBA" id="ARBA00022679"/>
    </source>
</evidence>
<evidence type="ECO:0000256" key="5">
    <source>
        <dbReference type="ARBA" id="ARBA00023141"/>
    </source>
</evidence>
<feature type="binding site" evidence="7">
    <location>
        <position position="321"/>
    </location>
    <ligand>
        <name>3-phosphoshikimate</name>
        <dbReference type="ChEBI" id="CHEBI:145989"/>
    </ligand>
</feature>
<feature type="binding site" evidence="7">
    <location>
        <position position="26"/>
    </location>
    <ligand>
        <name>3-phosphoshikimate</name>
        <dbReference type="ChEBI" id="CHEBI:145989"/>
    </ligand>
</feature>
<feature type="binding site" evidence="7">
    <location>
        <position position="21"/>
    </location>
    <ligand>
        <name>3-phosphoshikimate</name>
        <dbReference type="ChEBI" id="CHEBI:145989"/>
    </ligand>
</feature>
<evidence type="ECO:0000256" key="1">
    <source>
        <dbReference type="ARBA" id="ARBA00004811"/>
    </source>
</evidence>
<feature type="binding site" evidence="7">
    <location>
        <position position="181"/>
    </location>
    <ligand>
        <name>phosphoenolpyruvate</name>
        <dbReference type="ChEBI" id="CHEBI:58702"/>
    </ligand>
</feature>
<dbReference type="AlphaFoldDB" id="A0A401LEW6"/>
<gene>
    <name evidence="7 9" type="primary">aroA</name>
    <name evidence="9" type="ORF">KGMB03357_17240</name>
</gene>
<name>A0A401LEW6_9FIRM</name>
<feature type="binding site" evidence="7">
    <location>
        <position position="138"/>
    </location>
    <ligand>
        <name>phosphoenolpyruvate</name>
        <dbReference type="ChEBI" id="CHEBI:58702"/>
    </ligand>
</feature>
<keyword evidence="7" id="KW-0963">Cytoplasm</keyword>
<dbReference type="GO" id="GO:0009423">
    <property type="term" value="P:chorismate biosynthetic process"/>
    <property type="evidence" value="ECO:0007669"/>
    <property type="project" value="UniProtKB-UniRule"/>
</dbReference>
<dbReference type="GO" id="GO:0005737">
    <property type="term" value="C:cytoplasm"/>
    <property type="evidence" value="ECO:0007669"/>
    <property type="project" value="UniProtKB-SubCell"/>
</dbReference>
<comment type="caution">
    <text evidence="9">The sequence shown here is derived from an EMBL/GenBank/DDBJ whole genome shotgun (WGS) entry which is preliminary data.</text>
</comment>
<reference evidence="9 10" key="1">
    <citation type="submission" date="2018-10" db="EMBL/GenBank/DDBJ databases">
        <title>Draft Genome Sequence of Anaerotignum sp. KCTC 15736.</title>
        <authorList>
            <person name="Choi S.H."/>
            <person name="Kim J.S."/>
            <person name="Kang S.W."/>
            <person name="Lee J.S."/>
            <person name="Park S.H."/>
        </authorList>
    </citation>
    <scope>NUCLEOTIDE SEQUENCE [LARGE SCALE GENOMIC DNA]</scope>
    <source>
        <strain evidence="9 10">KCTC 15736</strain>
    </source>
</reference>
<protein>
    <recommendedName>
        <fullName evidence="7">3-phosphoshikimate 1-carboxyvinyltransferase</fullName>
        <ecNumber evidence="7">2.5.1.19</ecNumber>
    </recommendedName>
    <alternativeName>
        <fullName evidence="7">5-enolpyruvylshikimate-3-phosphate synthase</fullName>
        <shortName evidence="7">EPSP synthase</shortName>
        <shortName evidence="7">EPSPS</shortName>
    </alternativeName>
</protein>
<feature type="binding site" evidence="7">
    <location>
        <position position="22"/>
    </location>
    <ligand>
        <name>3-phosphoshikimate</name>
        <dbReference type="ChEBI" id="CHEBI:145989"/>
    </ligand>
</feature>
<keyword evidence="10" id="KW-1185">Reference proteome</keyword>
<dbReference type="Gene3D" id="3.65.10.10">
    <property type="entry name" value="Enolpyruvate transferase domain"/>
    <property type="match status" value="2"/>
</dbReference>
<feature type="binding site" evidence="7">
    <location>
        <position position="207"/>
    </location>
    <ligand>
        <name>3-phosphoshikimate</name>
        <dbReference type="ChEBI" id="CHEBI:145989"/>
    </ligand>
</feature>
<dbReference type="CDD" id="cd01556">
    <property type="entry name" value="EPSP_synthase"/>
    <property type="match status" value="1"/>
</dbReference>